<evidence type="ECO:0000313" key="2">
    <source>
        <dbReference type="Proteomes" id="UP000294564"/>
    </source>
</evidence>
<name>A0A4R2NY08_9FLAO</name>
<dbReference type="RefSeq" id="WP_132793849.1">
    <property type="nucleotide sequence ID" value="NZ_SLXM01000002.1"/>
</dbReference>
<keyword evidence="2" id="KW-1185">Reference proteome</keyword>
<accession>A0A4R2NY08</accession>
<comment type="caution">
    <text evidence="1">The sequence shown here is derived from an EMBL/GenBank/DDBJ whole genome shotgun (WGS) entry which is preliminary data.</text>
</comment>
<dbReference type="Gene3D" id="3.30.70.1280">
    <property type="entry name" value="SP0830-like domains"/>
    <property type="match status" value="1"/>
</dbReference>
<dbReference type="OrthoDB" id="9806494at2"/>
<dbReference type="EMBL" id="SLXM01000002">
    <property type="protein sequence ID" value="TCP26957.1"/>
    <property type="molecule type" value="Genomic_DNA"/>
</dbReference>
<dbReference type="PIRSF" id="PIRSF008502">
    <property type="entry name" value="UCP008502"/>
    <property type="match status" value="1"/>
</dbReference>
<dbReference type="InterPro" id="IPR012545">
    <property type="entry name" value="DUF1697"/>
</dbReference>
<dbReference type="PANTHER" id="PTHR36439:SF1">
    <property type="entry name" value="DUF1697 DOMAIN-CONTAINING PROTEIN"/>
    <property type="match status" value="1"/>
</dbReference>
<organism evidence="1 2">
    <name type="scientific">Tenacibaculum skagerrakense</name>
    <dbReference type="NCBI Taxonomy" id="186571"/>
    <lineage>
        <taxon>Bacteria</taxon>
        <taxon>Pseudomonadati</taxon>
        <taxon>Bacteroidota</taxon>
        <taxon>Flavobacteriia</taxon>
        <taxon>Flavobacteriales</taxon>
        <taxon>Flavobacteriaceae</taxon>
        <taxon>Tenacibaculum</taxon>
    </lineage>
</organism>
<dbReference type="AlphaFoldDB" id="A0A4R2NY08"/>
<dbReference type="PANTHER" id="PTHR36439">
    <property type="entry name" value="BLL4334 PROTEIN"/>
    <property type="match status" value="1"/>
</dbReference>
<reference evidence="1 2" key="1">
    <citation type="submission" date="2019-03" db="EMBL/GenBank/DDBJ databases">
        <title>Genomic Encyclopedia of Type Strains, Phase IV (KMG-IV): sequencing the most valuable type-strain genomes for metagenomic binning, comparative biology and taxonomic classification.</title>
        <authorList>
            <person name="Goeker M."/>
        </authorList>
    </citation>
    <scope>NUCLEOTIDE SEQUENCE [LARGE SCALE GENOMIC DNA]</scope>
    <source>
        <strain evidence="1 2">DSM 14836</strain>
    </source>
</reference>
<sequence>MKTYIVLLRGVNVSGKNKLPMEELRNLLNELNFSNVSTYIQSGNIILQSEATKETIVDAIRNAIKLKFGYEVPVIIRTPQEWKRAIDNYPFSIENEKIVAFCFLDTAVSITEIEIKGINEDQYKINDDVVYLFCPSGFGRTKLTNNSIEKKLNVAATTRNLKTTLKLWELSKEIN</sequence>
<dbReference type="Proteomes" id="UP000294564">
    <property type="component" value="Unassembled WGS sequence"/>
</dbReference>
<evidence type="ECO:0000313" key="1">
    <source>
        <dbReference type="EMBL" id="TCP26957.1"/>
    </source>
</evidence>
<dbReference type="Pfam" id="PF08002">
    <property type="entry name" value="DUF1697"/>
    <property type="match status" value="1"/>
</dbReference>
<dbReference type="SUPFAM" id="SSF160379">
    <property type="entry name" value="SP0830-like"/>
    <property type="match status" value="1"/>
</dbReference>
<gene>
    <name evidence="1" type="ORF">EV195_102299</name>
</gene>
<proteinExistence type="predicted"/>
<protein>
    <submittedName>
        <fullName evidence="1">Uncharacterized protein (DUF1697 family)</fullName>
    </submittedName>
</protein>